<dbReference type="EC" id="5.1.1.3" evidence="2 7"/>
<dbReference type="SUPFAM" id="SSF53681">
    <property type="entry name" value="Aspartate/glutamate racemase"/>
    <property type="match status" value="2"/>
</dbReference>
<keyword evidence="6 7" id="KW-0961">Cell wall biogenesis/degradation</keyword>
<dbReference type="GO" id="GO:0009252">
    <property type="term" value="P:peptidoglycan biosynthetic process"/>
    <property type="evidence" value="ECO:0007669"/>
    <property type="project" value="UniProtKB-UniRule"/>
</dbReference>
<evidence type="ECO:0000256" key="3">
    <source>
        <dbReference type="ARBA" id="ARBA00022960"/>
    </source>
</evidence>
<dbReference type="Pfam" id="PF01177">
    <property type="entry name" value="Asp_Glu_race"/>
    <property type="match status" value="1"/>
</dbReference>
<dbReference type="RefSeq" id="WP_099152271.1">
    <property type="nucleotide sequence ID" value="NZ_PDUD01000026.1"/>
</dbReference>
<dbReference type="HAMAP" id="MF_00258">
    <property type="entry name" value="Glu_racemase"/>
    <property type="match status" value="1"/>
</dbReference>
<dbReference type="GO" id="GO:0071555">
    <property type="term" value="P:cell wall organization"/>
    <property type="evidence" value="ECO:0007669"/>
    <property type="project" value="UniProtKB-KW"/>
</dbReference>
<feature type="active site" description="Proton donor/acceptor" evidence="7">
    <location>
        <position position="72"/>
    </location>
</feature>
<proteinExistence type="inferred from homology"/>
<feature type="binding site" evidence="7">
    <location>
        <begin position="9"/>
        <end position="10"/>
    </location>
    <ligand>
        <name>substrate</name>
    </ligand>
</feature>
<dbReference type="PANTHER" id="PTHR21198:SF2">
    <property type="entry name" value="GLUTAMATE RACEMASE"/>
    <property type="match status" value="1"/>
</dbReference>
<comment type="function">
    <text evidence="7">Provides the (R)-glutamate required for cell wall biosynthesis.</text>
</comment>
<evidence type="ECO:0000313" key="8">
    <source>
        <dbReference type="EMBL" id="PHN04245.1"/>
    </source>
</evidence>
<evidence type="ECO:0000313" key="9">
    <source>
        <dbReference type="Proteomes" id="UP000223913"/>
    </source>
</evidence>
<dbReference type="FunFam" id="3.40.50.1860:FF:000001">
    <property type="entry name" value="Glutamate racemase"/>
    <property type="match status" value="1"/>
</dbReference>
<dbReference type="EMBL" id="PDUD01000026">
    <property type="protein sequence ID" value="PHN04245.1"/>
    <property type="molecule type" value="Genomic_DNA"/>
</dbReference>
<comment type="catalytic activity">
    <reaction evidence="1 7">
        <text>L-glutamate = D-glutamate</text>
        <dbReference type="Rhea" id="RHEA:12813"/>
        <dbReference type="ChEBI" id="CHEBI:29985"/>
        <dbReference type="ChEBI" id="CHEBI:29986"/>
        <dbReference type="EC" id="5.1.1.3"/>
    </reaction>
</comment>
<dbReference type="GO" id="GO:0008881">
    <property type="term" value="F:glutamate racemase activity"/>
    <property type="evidence" value="ECO:0007669"/>
    <property type="project" value="UniProtKB-UniRule"/>
</dbReference>
<dbReference type="InterPro" id="IPR015942">
    <property type="entry name" value="Asp/Glu/hydantoin_racemase"/>
</dbReference>
<comment type="pathway">
    <text evidence="7">Cell wall biogenesis; peptidoglycan biosynthesis.</text>
</comment>
<keyword evidence="3 7" id="KW-0133">Cell shape</keyword>
<evidence type="ECO:0000256" key="4">
    <source>
        <dbReference type="ARBA" id="ARBA00022984"/>
    </source>
</evidence>
<dbReference type="PANTHER" id="PTHR21198">
    <property type="entry name" value="GLUTAMATE RACEMASE"/>
    <property type="match status" value="1"/>
</dbReference>
<comment type="similarity">
    <text evidence="7">Belongs to the aspartate/glutamate racemases family.</text>
</comment>
<dbReference type="Gene3D" id="3.40.50.1860">
    <property type="match status" value="2"/>
</dbReference>
<evidence type="ECO:0000256" key="5">
    <source>
        <dbReference type="ARBA" id="ARBA00023235"/>
    </source>
</evidence>
<dbReference type="OrthoDB" id="9801055at2"/>
<reference evidence="8 9" key="1">
    <citation type="submission" date="2017-10" db="EMBL/GenBank/DDBJ databases">
        <title>The draft genome sequence of Lewinella nigricans NBRC 102662.</title>
        <authorList>
            <person name="Wang K."/>
        </authorList>
    </citation>
    <scope>NUCLEOTIDE SEQUENCE [LARGE SCALE GENOMIC DNA]</scope>
    <source>
        <strain evidence="8 9">NBRC 102662</strain>
    </source>
</reference>
<protein>
    <recommendedName>
        <fullName evidence="2 7">Glutamate racemase</fullName>
        <ecNumber evidence="2 7">5.1.1.3</ecNumber>
    </recommendedName>
</protein>
<dbReference type="Proteomes" id="UP000223913">
    <property type="component" value="Unassembled WGS sequence"/>
</dbReference>
<evidence type="ECO:0000256" key="7">
    <source>
        <dbReference type="HAMAP-Rule" id="MF_00258"/>
    </source>
</evidence>
<comment type="caution">
    <text evidence="8">The sequence shown here is derived from an EMBL/GenBank/DDBJ whole genome shotgun (WGS) entry which is preliminary data.</text>
</comment>
<dbReference type="InterPro" id="IPR004391">
    <property type="entry name" value="Glu_race"/>
</dbReference>
<gene>
    <name evidence="7 8" type="primary">murI</name>
    <name evidence="8" type="ORF">CRP01_22040</name>
</gene>
<dbReference type="UniPathway" id="UPA00219"/>
<feature type="binding site" evidence="7">
    <location>
        <begin position="41"/>
        <end position="42"/>
    </location>
    <ligand>
        <name>substrate</name>
    </ligand>
</feature>
<dbReference type="GO" id="GO:0008360">
    <property type="term" value="P:regulation of cell shape"/>
    <property type="evidence" value="ECO:0007669"/>
    <property type="project" value="UniProtKB-KW"/>
</dbReference>
<name>A0A2D0N6X6_FLAN2</name>
<feature type="active site" description="Proton donor/acceptor" evidence="7">
    <location>
        <position position="183"/>
    </location>
</feature>
<dbReference type="InterPro" id="IPR001920">
    <property type="entry name" value="Asp/Glu_race"/>
</dbReference>
<sequence>MDQAIGVFDSGIGGLTVANAILERLPQESILYFADTAHIPYGQKSLSSIRQYSLDITEQLLQLQCKAIVVACNTASGAALSYLRDCFPDVIIVGMEPAVKPAAEATHSGVVGILATAGTFKSERYAQLMERYTAGIRVLQNPCVGLVELIEAGETESPATEALLRSILDPMLESGADTFVLGCTHYPFVRPLISRLLPETAVIIDPAPAVARQLDRRLSDAGLKNQSLDPPEYRFHASGPQLSLERALARYWPADFSIF</sequence>
<keyword evidence="4 7" id="KW-0573">Peptidoglycan synthesis</keyword>
<organism evidence="8 9">
    <name type="scientific">Flavilitoribacter nigricans (strain ATCC 23147 / DSM 23189 / NBRC 102662 / NCIMB 1420 / SS-2)</name>
    <name type="common">Lewinella nigricans</name>
    <dbReference type="NCBI Taxonomy" id="1122177"/>
    <lineage>
        <taxon>Bacteria</taxon>
        <taxon>Pseudomonadati</taxon>
        <taxon>Bacteroidota</taxon>
        <taxon>Saprospiria</taxon>
        <taxon>Saprospirales</taxon>
        <taxon>Lewinellaceae</taxon>
        <taxon>Flavilitoribacter</taxon>
    </lineage>
</organism>
<evidence type="ECO:0000256" key="1">
    <source>
        <dbReference type="ARBA" id="ARBA00001602"/>
    </source>
</evidence>
<feature type="binding site" evidence="7">
    <location>
        <begin position="184"/>
        <end position="185"/>
    </location>
    <ligand>
        <name>substrate</name>
    </ligand>
</feature>
<evidence type="ECO:0000256" key="2">
    <source>
        <dbReference type="ARBA" id="ARBA00013090"/>
    </source>
</evidence>
<evidence type="ECO:0000256" key="6">
    <source>
        <dbReference type="ARBA" id="ARBA00023316"/>
    </source>
</evidence>
<dbReference type="NCBIfam" id="TIGR00067">
    <property type="entry name" value="glut_race"/>
    <property type="match status" value="1"/>
</dbReference>
<keyword evidence="9" id="KW-1185">Reference proteome</keyword>
<dbReference type="AlphaFoldDB" id="A0A2D0N6X6"/>
<keyword evidence="5 7" id="KW-0413">Isomerase</keyword>
<accession>A0A2D0N6X6</accession>
<feature type="binding site" evidence="7">
    <location>
        <begin position="73"/>
        <end position="74"/>
    </location>
    <ligand>
        <name>substrate</name>
    </ligand>
</feature>